<dbReference type="EMBL" id="GL882881">
    <property type="protein sequence ID" value="EGF82042.1"/>
    <property type="molecule type" value="Genomic_DNA"/>
</dbReference>
<dbReference type="HOGENOM" id="CLU_1927201_0_0_1"/>
<evidence type="ECO:0000313" key="1">
    <source>
        <dbReference type="EMBL" id="EGF82042.1"/>
    </source>
</evidence>
<dbReference type="GeneID" id="18241167"/>
<dbReference type="AlphaFoldDB" id="F4NYK5"/>
<proteinExistence type="predicted"/>
<dbReference type="RefSeq" id="XP_006677462.1">
    <property type="nucleotide sequence ID" value="XM_006677399.1"/>
</dbReference>
<reference evidence="1 2" key="1">
    <citation type="submission" date="2009-12" db="EMBL/GenBank/DDBJ databases">
        <title>The draft genome of Batrachochytrium dendrobatidis.</title>
        <authorList>
            <consortium name="US DOE Joint Genome Institute (JGI-PGF)"/>
            <person name="Kuo A."/>
            <person name="Salamov A."/>
            <person name="Schmutz J."/>
            <person name="Lucas S."/>
            <person name="Pitluck S."/>
            <person name="Rosenblum E."/>
            <person name="Stajich J."/>
            <person name="Eisen M."/>
            <person name="Grigoriev I.V."/>
        </authorList>
    </citation>
    <scope>NUCLEOTIDE SEQUENCE [LARGE SCALE GENOMIC DNA]</scope>
    <source>
        <strain evidence="2">JAM81 / FGSC 10211</strain>
    </source>
</reference>
<name>F4NYK5_BATDJ</name>
<protein>
    <submittedName>
        <fullName evidence="1">Expressed protein</fullName>
    </submittedName>
</protein>
<dbReference type="InParanoid" id="F4NYK5"/>
<dbReference type="Proteomes" id="UP000007241">
    <property type="component" value="Unassembled WGS sequence"/>
</dbReference>
<organism evidence="1 2">
    <name type="scientific">Batrachochytrium dendrobatidis (strain JAM81 / FGSC 10211)</name>
    <name type="common">Frog chytrid fungus</name>
    <dbReference type="NCBI Taxonomy" id="684364"/>
    <lineage>
        <taxon>Eukaryota</taxon>
        <taxon>Fungi</taxon>
        <taxon>Fungi incertae sedis</taxon>
        <taxon>Chytridiomycota</taxon>
        <taxon>Chytridiomycota incertae sedis</taxon>
        <taxon>Chytridiomycetes</taxon>
        <taxon>Rhizophydiales</taxon>
        <taxon>Rhizophydiales incertae sedis</taxon>
        <taxon>Batrachochytrium</taxon>
    </lineage>
</organism>
<accession>F4NYK5</accession>
<keyword evidence="2" id="KW-1185">Reference proteome</keyword>
<sequence length="131" mass="14443">MHTAKGKRDGNAGEIEWAISGHYHLMASNQAIAVLEKRQVLVCKPSIVSKAKQMTSCLIDVAADFVNRSDCCCDTETRAMYVHAIQSSIQSTSGSKKHQASKQINQPQTCRVLCKYLQTHDALMVMLAGKF</sequence>
<evidence type="ECO:0000313" key="2">
    <source>
        <dbReference type="Proteomes" id="UP000007241"/>
    </source>
</evidence>
<gene>
    <name evidence="1" type="ORF">BATDEDRAFT_36685</name>
</gene>